<dbReference type="Pfam" id="PF05368">
    <property type="entry name" value="NmrA"/>
    <property type="match status" value="1"/>
</dbReference>
<dbReference type="EMBL" id="MU005770">
    <property type="protein sequence ID" value="KAF2709272.1"/>
    <property type="molecule type" value="Genomic_DNA"/>
</dbReference>
<dbReference type="InterPro" id="IPR008030">
    <property type="entry name" value="NmrA-like"/>
</dbReference>
<evidence type="ECO:0000256" key="2">
    <source>
        <dbReference type="ARBA" id="ARBA00022857"/>
    </source>
</evidence>
<dbReference type="PANTHER" id="PTHR47706:SF4">
    <property type="entry name" value="NMRA-LIKE DOMAIN-CONTAINING PROTEIN"/>
    <property type="match status" value="1"/>
</dbReference>
<dbReference type="Gene3D" id="3.90.25.10">
    <property type="entry name" value="UDP-galactose 4-epimerase, domain 1"/>
    <property type="match status" value="1"/>
</dbReference>
<dbReference type="InterPro" id="IPR036291">
    <property type="entry name" value="NAD(P)-bd_dom_sf"/>
</dbReference>
<evidence type="ECO:0000259" key="4">
    <source>
        <dbReference type="Pfam" id="PF05368"/>
    </source>
</evidence>
<accession>A0A6G1K9Y2</accession>
<dbReference type="OrthoDB" id="10000533at2759"/>
<organism evidence="5 6">
    <name type="scientific">Pleomassaria siparia CBS 279.74</name>
    <dbReference type="NCBI Taxonomy" id="1314801"/>
    <lineage>
        <taxon>Eukaryota</taxon>
        <taxon>Fungi</taxon>
        <taxon>Dikarya</taxon>
        <taxon>Ascomycota</taxon>
        <taxon>Pezizomycotina</taxon>
        <taxon>Dothideomycetes</taxon>
        <taxon>Pleosporomycetidae</taxon>
        <taxon>Pleosporales</taxon>
        <taxon>Pleomassariaceae</taxon>
        <taxon>Pleomassaria</taxon>
    </lineage>
</organism>
<comment type="similarity">
    <text evidence="1">Belongs to the NmrA-type oxidoreductase family. Isoflavone reductase subfamily.</text>
</comment>
<dbReference type="InterPro" id="IPR051609">
    <property type="entry name" value="NmrA/Isoflavone_reductase-like"/>
</dbReference>
<evidence type="ECO:0000256" key="1">
    <source>
        <dbReference type="ARBA" id="ARBA00005725"/>
    </source>
</evidence>
<keyword evidence="6" id="KW-1185">Reference proteome</keyword>
<dbReference type="Gene3D" id="3.40.50.720">
    <property type="entry name" value="NAD(P)-binding Rossmann-like Domain"/>
    <property type="match status" value="1"/>
</dbReference>
<reference evidence="5" key="1">
    <citation type="journal article" date="2020" name="Stud. Mycol.">
        <title>101 Dothideomycetes genomes: a test case for predicting lifestyles and emergence of pathogens.</title>
        <authorList>
            <person name="Haridas S."/>
            <person name="Albert R."/>
            <person name="Binder M."/>
            <person name="Bloem J."/>
            <person name="Labutti K."/>
            <person name="Salamov A."/>
            <person name="Andreopoulos B."/>
            <person name="Baker S."/>
            <person name="Barry K."/>
            <person name="Bills G."/>
            <person name="Bluhm B."/>
            <person name="Cannon C."/>
            <person name="Castanera R."/>
            <person name="Culley D."/>
            <person name="Daum C."/>
            <person name="Ezra D."/>
            <person name="Gonzalez J."/>
            <person name="Henrissat B."/>
            <person name="Kuo A."/>
            <person name="Liang C."/>
            <person name="Lipzen A."/>
            <person name="Lutzoni F."/>
            <person name="Magnuson J."/>
            <person name="Mondo S."/>
            <person name="Nolan M."/>
            <person name="Ohm R."/>
            <person name="Pangilinan J."/>
            <person name="Park H.-J."/>
            <person name="Ramirez L."/>
            <person name="Alfaro M."/>
            <person name="Sun H."/>
            <person name="Tritt A."/>
            <person name="Yoshinaga Y."/>
            <person name="Zwiers L.-H."/>
            <person name="Turgeon B."/>
            <person name="Goodwin S."/>
            <person name="Spatafora J."/>
            <person name="Crous P."/>
            <person name="Grigoriev I."/>
        </authorList>
    </citation>
    <scope>NUCLEOTIDE SEQUENCE</scope>
    <source>
        <strain evidence="5">CBS 279.74</strain>
    </source>
</reference>
<proteinExistence type="inferred from homology"/>
<keyword evidence="3" id="KW-0560">Oxidoreductase</keyword>
<dbReference type="AlphaFoldDB" id="A0A6G1K9Y2"/>
<dbReference type="Proteomes" id="UP000799428">
    <property type="component" value="Unassembled WGS sequence"/>
</dbReference>
<dbReference type="PANTHER" id="PTHR47706">
    <property type="entry name" value="NMRA-LIKE FAMILY PROTEIN"/>
    <property type="match status" value="1"/>
</dbReference>
<keyword evidence="2" id="KW-0521">NADP</keyword>
<evidence type="ECO:0000256" key="3">
    <source>
        <dbReference type="ARBA" id="ARBA00023002"/>
    </source>
</evidence>
<evidence type="ECO:0000313" key="5">
    <source>
        <dbReference type="EMBL" id="KAF2709272.1"/>
    </source>
</evidence>
<evidence type="ECO:0000313" key="6">
    <source>
        <dbReference type="Proteomes" id="UP000799428"/>
    </source>
</evidence>
<name>A0A6G1K9Y2_9PLEO</name>
<gene>
    <name evidence="5" type="ORF">K504DRAFT_467249</name>
</gene>
<dbReference type="SUPFAM" id="SSF51735">
    <property type="entry name" value="NAD(P)-binding Rossmann-fold domains"/>
    <property type="match status" value="1"/>
</dbReference>
<protein>
    <submittedName>
        <fullName evidence="5">NAD(P)-binding protein</fullName>
    </submittedName>
</protein>
<sequence>MVNIAVAGGTGNVATEILRATIANLSNNITIFTRGTPPSTSSPPNVTYKTVDYTDKASLISNLQGIEVCLSFLVVHFDKDCTVQKNLIHACIEAGVRRFSPSEWGIKNGSGVPPYDNKDAIAKYLYDLNKDKPVLEYSLFQPSIFLDYFAHPYPLSPNLITWPFFLDFENRRAMIFDSGDQPLVFTSISDISKLLALAIADSRTWPPIGGMIGTKTSINELLALGKKIRGDEWTEVHISSEDIKKGELNSSWVPQISHPVIPEESREAYSKEFLITFFEAMSRGSWEVSGEWNERFPDFEWQSAEGYLKQAWEGRE</sequence>
<feature type="domain" description="NmrA-like" evidence="4">
    <location>
        <begin position="4"/>
        <end position="253"/>
    </location>
</feature>
<dbReference type="GO" id="GO:0016491">
    <property type="term" value="F:oxidoreductase activity"/>
    <property type="evidence" value="ECO:0007669"/>
    <property type="project" value="UniProtKB-KW"/>
</dbReference>